<protein>
    <recommendedName>
        <fullName evidence="5">Peptidyl-prolyl cis-trans isomerase</fullName>
        <shortName evidence="5">PPIase</shortName>
        <ecNumber evidence="5">5.2.1.8</ecNumber>
    </recommendedName>
</protein>
<sequence length="173" mass="19259">MVNPKVYFNITIDGEATGRITMELDWSSFPKTAENFRALCTGEKGRGKSGRDLHFKGSQFFLVKRKFYCCSGDIVENDGSSGESIYGEDFESEKINNFSGRGDLAMCYVDGMHSSQFFITLAHTHWLNGKYPVFGKVVDGWEVLDQIEAAADEDGRLQNDVVIADCGQIDLEG</sequence>
<dbReference type="Pfam" id="PF00160">
    <property type="entry name" value="Pro_isomerase"/>
    <property type="match status" value="1"/>
</dbReference>
<evidence type="ECO:0000256" key="2">
    <source>
        <dbReference type="ARBA" id="ARBA00007365"/>
    </source>
</evidence>
<dbReference type="OrthoDB" id="1917401at2759"/>
<dbReference type="GO" id="GO:0006457">
    <property type="term" value="P:protein folding"/>
    <property type="evidence" value="ECO:0007669"/>
    <property type="project" value="TreeGrafter"/>
</dbReference>
<evidence type="ECO:0000256" key="3">
    <source>
        <dbReference type="ARBA" id="ARBA00023110"/>
    </source>
</evidence>
<evidence type="ECO:0000313" key="7">
    <source>
        <dbReference type="EMBL" id="KAJ4839155.1"/>
    </source>
</evidence>
<evidence type="ECO:0000256" key="5">
    <source>
        <dbReference type="RuleBase" id="RU363019"/>
    </source>
</evidence>
<dbReference type="PANTHER" id="PTHR11071:SF561">
    <property type="entry name" value="PEPTIDYL-PROLYL CIS-TRANS ISOMERASE D-RELATED"/>
    <property type="match status" value="1"/>
</dbReference>
<dbReference type="Gene3D" id="2.40.100.10">
    <property type="entry name" value="Cyclophilin-like"/>
    <property type="match status" value="1"/>
</dbReference>
<comment type="function">
    <text evidence="5">PPIases accelerate the folding of proteins. It catalyzes the cis-trans isomerization of proline imidic peptide bonds in oligopeptides.</text>
</comment>
<evidence type="ECO:0000259" key="6">
    <source>
        <dbReference type="PROSITE" id="PS50072"/>
    </source>
</evidence>
<dbReference type="GO" id="GO:0016018">
    <property type="term" value="F:cyclosporin A binding"/>
    <property type="evidence" value="ECO:0007669"/>
    <property type="project" value="TreeGrafter"/>
</dbReference>
<dbReference type="FunFam" id="2.40.100.10:FF:000025">
    <property type="entry name" value="Peptidyl-prolyl cis-trans isomerase CYP19-2"/>
    <property type="match status" value="1"/>
</dbReference>
<organism evidence="7 8">
    <name type="scientific">Turnera subulata</name>
    <dbReference type="NCBI Taxonomy" id="218843"/>
    <lineage>
        <taxon>Eukaryota</taxon>
        <taxon>Viridiplantae</taxon>
        <taxon>Streptophyta</taxon>
        <taxon>Embryophyta</taxon>
        <taxon>Tracheophyta</taxon>
        <taxon>Spermatophyta</taxon>
        <taxon>Magnoliopsida</taxon>
        <taxon>eudicotyledons</taxon>
        <taxon>Gunneridae</taxon>
        <taxon>Pentapetalae</taxon>
        <taxon>rosids</taxon>
        <taxon>fabids</taxon>
        <taxon>Malpighiales</taxon>
        <taxon>Passifloraceae</taxon>
        <taxon>Turnera</taxon>
    </lineage>
</organism>
<dbReference type="AlphaFoldDB" id="A0A9Q0FWT8"/>
<dbReference type="GO" id="GO:0003755">
    <property type="term" value="F:peptidyl-prolyl cis-trans isomerase activity"/>
    <property type="evidence" value="ECO:0007669"/>
    <property type="project" value="UniProtKB-UniRule"/>
</dbReference>
<dbReference type="GO" id="GO:0005737">
    <property type="term" value="C:cytoplasm"/>
    <property type="evidence" value="ECO:0007669"/>
    <property type="project" value="TreeGrafter"/>
</dbReference>
<evidence type="ECO:0000313" key="8">
    <source>
        <dbReference type="Proteomes" id="UP001141552"/>
    </source>
</evidence>
<gene>
    <name evidence="7" type="ORF">Tsubulata_008321</name>
</gene>
<dbReference type="EC" id="5.2.1.8" evidence="5"/>
<reference evidence="7" key="1">
    <citation type="submission" date="2022-02" db="EMBL/GenBank/DDBJ databases">
        <authorList>
            <person name="Henning P.M."/>
            <person name="McCubbin A.G."/>
            <person name="Shore J.S."/>
        </authorList>
    </citation>
    <scope>NUCLEOTIDE SEQUENCE</scope>
    <source>
        <strain evidence="7">F60SS</strain>
        <tissue evidence="7">Leaves</tissue>
    </source>
</reference>
<name>A0A9Q0FWT8_9ROSI</name>
<reference evidence="7" key="2">
    <citation type="journal article" date="2023" name="Plants (Basel)">
        <title>Annotation of the Turnera subulata (Passifloraceae) Draft Genome Reveals the S-Locus Evolved after the Divergence of Turneroideae from Passifloroideae in a Stepwise Manner.</title>
        <authorList>
            <person name="Henning P.M."/>
            <person name="Roalson E.H."/>
            <person name="Mir W."/>
            <person name="McCubbin A.G."/>
            <person name="Shore J.S."/>
        </authorList>
    </citation>
    <scope>NUCLEOTIDE SEQUENCE</scope>
    <source>
        <strain evidence="7">F60SS</strain>
    </source>
</reference>
<dbReference type="PRINTS" id="PR00153">
    <property type="entry name" value="CSAPPISMRASE"/>
</dbReference>
<accession>A0A9Q0FWT8</accession>
<comment type="catalytic activity">
    <reaction evidence="1 5">
        <text>[protein]-peptidylproline (omega=180) = [protein]-peptidylproline (omega=0)</text>
        <dbReference type="Rhea" id="RHEA:16237"/>
        <dbReference type="Rhea" id="RHEA-COMP:10747"/>
        <dbReference type="Rhea" id="RHEA-COMP:10748"/>
        <dbReference type="ChEBI" id="CHEBI:83833"/>
        <dbReference type="ChEBI" id="CHEBI:83834"/>
        <dbReference type="EC" id="5.2.1.8"/>
    </reaction>
</comment>
<comment type="caution">
    <text evidence="7">The sequence shown here is derived from an EMBL/GenBank/DDBJ whole genome shotgun (WGS) entry which is preliminary data.</text>
</comment>
<dbReference type="Proteomes" id="UP001141552">
    <property type="component" value="Unassembled WGS sequence"/>
</dbReference>
<proteinExistence type="inferred from homology"/>
<keyword evidence="3 5" id="KW-0697">Rotamase</keyword>
<dbReference type="InterPro" id="IPR029000">
    <property type="entry name" value="Cyclophilin-like_dom_sf"/>
</dbReference>
<dbReference type="InterPro" id="IPR024936">
    <property type="entry name" value="Cyclophilin-type_PPIase"/>
</dbReference>
<keyword evidence="8" id="KW-1185">Reference proteome</keyword>
<dbReference type="EMBL" id="JAKUCV010003389">
    <property type="protein sequence ID" value="KAJ4839155.1"/>
    <property type="molecule type" value="Genomic_DNA"/>
</dbReference>
<evidence type="ECO:0000256" key="1">
    <source>
        <dbReference type="ARBA" id="ARBA00000971"/>
    </source>
</evidence>
<dbReference type="SUPFAM" id="SSF50891">
    <property type="entry name" value="Cyclophilin-like"/>
    <property type="match status" value="1"/>
</dbReference>
<comment type="similarity">
    <text evidence="2 5">Belongs to the cyclophilin-type PPIase family.</text>
</comment>
<evidence type="ECO:0000256" key="4">
    <source>
        <dbReference type="ARBA" id="ARBA00023235"/>
    </source>
</evidence>
<keyword evidence="4 5" id="KW-0413">Isomerase</keyword>
<dbReference type="PIRSF" id="PIRSF001467">
    <property type="entry name" value="Peptidylpro_ismrse"/>
    <property type="match status" value="1"/>
</dbReference>
<dbReference type="PANTHER" id="PTHR11071">
    <property type="entry name" value="PEPTIDYL-PROLYL CIS-TRANS ISOMERASE"/>
    <property type="match status" value="1"/>
</dbReference>
<dbReference type="InterPro" id="IPR002130">
    <property type="entry name" value="Cyclophilin-type_PPIase_dom"/>
</dbReference>
<dbReference type="PROSITE" id="PS50072">
    <property type="entry name" value="CSA_PPIASE_2"/>
    <property type="match status" value="1"/>
</dbReference>
<feature type="domain" description="PPIase cyclophilin-type" evidence="6">
    <location>
        <begin position="7"/>
        <end position="168"/>
    </location>
</feature>